<dbReference type="EMBL" id="AXUN02000231">
    <property type="protein sequence ID" value="ETA79034.1"/>
    <property type="molecule type" value="Genomic_DNA"/>
</dbReference>
<dbReference type="GO" id="GO:0004671">
    <property type="term" value="F:protein C-terminal S-isoprenylcysteine carboxyl O-methyltransferase activity"/>
    <property type="evidence" value="ECO:0007669"/>
    <property type="project" value="InterPro"/>
</dbReference>
<keyword evidence="3 5" id="KW-1133">Transmembrane helix</keyword>
<gene>
    <name evidence="6" type="ORF">T472_0218770</name>
</gene>
<dbReference type="PANTHER" id="PTHR12714:SF9">
    <property type="entry name" value="PROTEIN-S-ISOPRENYLCYSTEINE O-METHYLTRANSFERASE"/>
    <property type="match status" value="1"/>
</dbReference>
<evidence type="ECO:0000256" key="1">
    <source>
        <dbReference type="ARBA" id="ARBA00004141"/>
    </source>
</evidence>
<keyword evidence="4 5" id="KW-0472">Membrane</keyword>
<name>V7I1G5_9CLOT</name>
<keyword evidence="7" id="KW-1185">Reference proteome</keyword>
<evidence type="ECO:0000256" key="3">
    <source>
        <dbReference type="ARBA" id="ARBA00022989"/>
    </source>
</evidence>
<dbReference type="PANTHER" id="PTHR12714">
    <property type="entry name" value="PROTEIN-S ISOPRENYLCYSTEINE O-METHYLTRANSFERASE"/>
    <property type="match status" value="1"/>
</dbReference>
<dbReference type="STRING" id="994573.T472_0218770"/>
<dbReference type="InterPro" id="IPR007269">
    <property type="entry name" value="ICMT_MeTrfase"/>
</dbReference>
<dbReference type="Pfam" id="PF04140">
    <property type="entry name" value="ICMT"/>
    <property type="match status" value="1"/>
</dbReference>
<organism evidence="6 7">
    <name type="scientific">Youngiibacter fragilis 232.1</name>
    <dbReference type="NCBI Taxonomy" id="994573"/>
    <lineage>
        <taxon>Bacteria</taxon>
        <taxon>Bacillati</taxon>
        <taxon>Bacillota</taxon>
        <taxon>Clostridia</taxon>
        <taxon>Eubacteriales</taxon>
        <taxon>Clostridiaceae</taxon>
        <taxon>Youngiibacter</taxon>
    </lineage>
</organism>
<evidence type="ECO:0000256" key="4">
    <source>
        <dbReference type="ARBA" id="ARBA00023136"/>
    </source>
</evidence>
<protein>
    <recommendedName>
        <fullName evidence="8">Isoprenylcysteine carboxyl methyltransferase</fullName>
    </recommendedName>
</protein>
<feature type="transmembrane region" description="Helical" evidence="5">
    <location>
        <begin position="12"/>
        <end position="31"/>
    </location>
</feature>
<reference evidence="6 7" key="1">
    <citation type="journal article" date="2014" name="Genome Announc.">
        <title>Genome Sequence of Youngiibacter fragilis, the Type Strain of the Genus Youngiibacter.</title>
        <authorList>
            <person name="Wawrik C.B."/>
            <person name="Callaghan A.V."/>
            <person name="Stamps B.W."/>
            <person name="Wawrik B."/>
        </authorList>
    </citation>
    <scope>NUCLEOTIDE SEQUENCE [LARGE SCALE GENOMIC DNA]</scope>
    <source>
        <strain evidence="6 7">232.1</strain>
    </source>
</reference>
<feature type="transmembrane region" description="Helical" evidence="5">
    <location>
        <begin position="145"/>
        <end position="164"/>
    </location>
</feature>
<dbReference type="Gene3D" id="1.20.120.1630">
    <property type="match status" value="1"/>
</dbReference>
<dbReference type="RefSeq" id="WP_023388155.1">
    <property type="nucleotide sequence ID" value="NZ_AXUN02000231.1"/>
</dbReference>
<dbReference type="GO" id="GO:0016020">
    <property type="term" value="C:membrane"/>
    <property type="evidence" value="ECO:0007669"/>
    <property type="project" value="UniProtKB-SubCell"/>
</dbReference>
<sequence length="196" mass="22394">MGITFENIMTMAISSSVTILFAAIAMDFMLFEKKGGVKREKRSIVATGTMTLFYLVYFIVIWSRTGAIITEGSIGIKAVRMAGTVLVALGSAMNILGRLSLKGNWADHVRIYKDQTLVETGIYGIVRHPLYSSLMVMLYGGSLAYLNWASAVLTTFVFIPFMYYRAKQEETFLLQEFERYEDYRKRVGMFFPKFWR</sequence>
<proteinExistence type="predicted"/>
<evidence type="ECO:0000313" key="7">
    <source>
        <dbReference type="Proteomes" id="UP000017747"/>
    </source>
</evidence>
<comment type="subcellular location">
    <subcellularLocation>
        <location evidence="1">Membrane</location>
        <topology evidence="1">Multi-pass membrane protein</topology>
    </subcellularLocation>
</comment>
<dbReference type="OrthoDB" id="5471300at2"/>
<evidence type="ECO:0000256" key="5">
    <source>
        <dbReference type="SAM" id="Phobius"/>
    </source>
</evidence>
<dbReference type="eggNOG" id="COG2020">
    <property type="taxonomic scope" value="Bacteria"/>
</dbReference>
<feature type="transmembrane region" description="Helical" evidence="5">
    <location>
        <begin position="43"/>
        <end position="62"/>
    </location>
</feature>
<accession>V7I1G5</accession>
<evidence type="ECO:0000313" key="6">
    <source>
        <dbReference type="EMBL" id="ETA79034.1"/>
    </source>
</evidence>
<keyword evidence="2 5" id="KW-0812">Transmembrane</keyword>
<evidence type="ECO:0008006" key="8">
    <source>
        <dbReference type="Google" id="ProtNLM"/>
    </source>
</evidence>
<dbReference type="Proteomes" id="UP000017747">
    <property type="component" value="Unassembled WGS sequence"/>
</dbReference>
<feature type="transmembrane region" description="Helical" evidence="5">
    <location>
        <begin position="74"/>
        <end position="96"/>
    </location>
</feature>
<dbReference type="AlphaFoldDB" id="V7I1G5"/>
<comment type="caution">
    <text evidence="6">The sequence shown here is derived from an EMBL/GenBank/DDBJ whole genome shotgun (WGS) entry which is preliminary data.</text>
</comment>
<evidence type="ECO:0000256" key="2">
    <source>
        <dbReference type="ARBA" id="ARBA00022692"/>
    </source>
</evidence>